<dbReference type="Proteomes" id="UP001054945">
    <property type="component" value="Unassembled WGS sequence"/>
</dbReference>
<proteinExistence type="predicted"/>
<accession>A0AAV4PC21</accession>
<evidence type="ECO:0000256" key="1">
    <source>
        <dbReference type="SAM" id="MobiDB-lite"/>
    </source>
</evidence>
<organism evidence="2 3">
    <name type="scientific">Caerostris extrusa</name>
    <name type="common">Bark spider</name>
    <name type="synonym">Caerostris bankana</name>
    <dbReference type="NCBI Taxonomy" id="172846"/>
    <lineage>
        <taxon>Eukaryota</taxon>
        <taxon>Metazoa</taxon>
        <taxon>Ecdysozoa</taxon>
        <taxon>Arthropoda</taxon>
        <taxon>Chelicerata</taxon>
        <taxon>Arachnida</taxon>
        <taxon>Araneae</taxon>
        <taxon>Araneomorphae</taxon>
        <taxon>Entelegynae</taxon>
        <taxon>Araneoidea</taxon>
        <taxon>Araneidae</taxon>
        <taxon>Caerostris</taxon>
    </lineage>
</organism>
<dbReference type="EMBL" id="BPLR01004397">
    <property type="protein sequence ID" value="GIX94621.1"/>
    <property type="molecule type" value="Genomic_DNA"/>
</dbReference>
<evidence type="ECO:0000313" key="3">
    <source>
        <dbReference type="Proteomes" id="UP001054945"/>
    </source>
</evidence>
<reference evidence="2 3" key="1">
    <citation type="submission" date="2021-06" db="EMBL/GenBank/DDBJ databases">
        <title>Caerostris extrusa draft genome.</title>
        <authorList>
            <person name="Kono N."/>
            <person name="Arakawa K."/>
        </authorList>
    </citation>
    <scope>NUCLEOTIDE SEQUENCE [LARGE SCALE GENOMIC DNA]</scope>
</reference>
<feature type="region of interest" description="Disordered" evidence="1">
    <location>
        <begin position="27"/>
        <end position="61"/>
    </location>
</feature>
<sequence>MGLVLTGRIFAEIRLVFLMLVRNNIKPQPPSCESPPINHIPESSSRASEPELSAPASLPKGLCPPKLDSIRSNLIVRCYRA</sequence>
<comment type="caution">
    <text evidence="2">The sequence shown here is derived from an EMBL/GenBank/DDBJ whole genome shotgun (WGS) entry which is preliminary data.</text>
</comment>
<name>A0AAV4PC21_CAEEX</name>
<dbReference type="AlphaFoldDB" id="A0AAV4PC21"/>
<gene>
    <name evidence="2" type="ORF">CEXT_773491</name>
</gene>
<evidence type="ECO:0000313" key="2">
    <source>
        <dbReference type="EMBL" id="GIX94621.1"/>
    </source>
</evidence>
<keyword evidence="3" id="KW-1185">Reference proteome</keyword>
<protein>
    <submittedName>
        <fullName evidence="2">Uncharacterized protein</fullName>
    </submittedName>
</protein>